<dbReference type="GO" id="GO:0043546">
    <property type="term" value="F:molybdopterin cofactor binding"/>
    <property type="evidence" value="ECO:0007669"/>
    <property type="project" value="InterPro"/>
</dbReference>
<dbReference type="InterPro" id="IPR009010">
    <property type="entry name" value="Asp_de-COase-like_dom_sf"/>
</dbReference>
<dbReference type="Pfam" id="PF04324">
    <property type="entry name" value="Fer2_BFD"/>
    <property type="match status" value="1"/>
</dbReference>
<keyword evidence="3 6" id="KW-0560">Oxidoreductase</keyword>
<dbReference type="InterPro" id="IPR041854">
    <property type="entry name" value="BFD-like_2Fe2S-bd_dom_sf"/>
</dbReference>
<evidence type="ECO:0000256" key="3">
    <source>
        <dbReference type="ARBA" id="ARBA00023002"/>
    </source>
</evidence>
<dbReference type="Pfam" id="PF01568">
    <property type="entry name" value="Molydop_binding"/>
    <property type="match status" value="1"/>
</dbReference>
<dbReference type="EC" id="1.7.99.4" evidence="6"/>
<gene>
    <name evidence="6" type="primary">nasA_10</name>
    <name evidence="6" type="ORF">GALL_488160</name>
</gene>
<comment type="caution">
    <text evidence="6">The sequence shown here is derived from an EMBL/GenBank/DDBJ whole genome shotgun (WGS) entry which is preliminary data.</text>
</comment>
<dbReference type="Gene3D" id="2.40.40.20">
    <property type="match status" value="1"/>
</dbReference>
<sequence length="317" mass="33467">MVPVTATSPAALTPAAPFRLNTGRVRDHWHTMTRTGKSPRLSQHIAEPFIEIHPDDAADLCIAPASLAAVSSPSGRAILRALITTRVQPGHLFAPIHWSGETAPTGRIDAVIATATDPHSGQPETKAAAVQIAPFAAQWFGFAVAKNPLTPDCAYWAQARTTTGYRAELADVSAPDDWRAEARRLFNLPDAQMVSVIDPARGLARLAFLEHGCVVAALFIAPHPVAVSRNHAVDLLGTAPDHGLLAGRPTADRPDAGAIICACFDVGVNTILTAIDTQSLATVEAIGTALRAGTNCGSCRSELRALLSSRRIRQAAE</sequence>
<accession>A0A1J5PPS3</accession>
<dbReference type="SUPFAM" id="SSF50692">
    <property type="entry name" value="ADC-like"/>
    <property type="match status" value="1"/>
</dbReference>
<dbReference type="InterPro" id="IPR050123">
    <property type="entry name" value="Prok_molybdopt-oxidoreductase"/>
</dbReference>
<name>A0A1J5PPS3_9ZZZZ</name>
<dbReference type="PANTHER" id="PTHR43105">
    <property type="entry name" value="RESPIRATORY NITRATE REDUCTASE"/>
    <property type="match status" value="1"/>
</dbReference>
<evidence type="ECO:0000313" key="6">
    <source>
        <dbReference type="EMBL" id="OIQ69580.1"/>
    </source>
</evidence>
<dbReference type="PANTHER" id="PTHR43105:SF9">
    <property type="entry name" value="NADPH-FE(3+) OXIDOREDUCTASE SUBUNIT ALPHA"/>
    <property type="match status" value="1"/>
</dbReference>
<dbReference type="InterPro" id="IPR006657">
    <property type="entry name" value="MoPterin_dinucl-bd_dom"/>
</dbReference>
<evidence type="ECO:0000259" key="4">
    <source>
        <dbReference type="Pfam" id="PF01568"/>
    </source>
</evidence>
<reference evidence="6" key="1">
    <citation type="submission" date="2016-10" db="EMBL/GenBank/DDBJ databases">
        <title>Sequence of Gallionella enrichment culture.</title>
        <authorList>
            <person name="Poehlein A."/>
            <person name="Muehling M."/>
            <person name="Daniel R."/>
        </authorList>
    </citation>
    <scope>NUCLEOTIDE SEQUENCE</scope>
</reference>
<dbReference type="CDD" id="cd02791">
    <property type="entry name" value="MopB_CT_Nitrate-R-NapA-like"/>
    <property type="match status" value="1"/>
</dbReference>
<dbReference type="GO" id="GO:0016491">
    <property type="term" value="F:oxidoreductase activity"/>
    <property type="evidence" value="ECO:0007669"/>
    <property type="project" value="UniProtKB-KW"/>
</dbReference>
<organism evidence="6">
    <name type="scientific">mine drainage metagenome</name>
    <dbReference type="NCBI Taxonomy" id="410659"/>
    <lineage>
        <taxon>unclassified sequences</taxon>
        <taxon>metagenomes</taxon>
        <taxon>ecological metagenomes</taxon>
    </lineage>
</organism>
<dbReference type="EMBL" id="MLJW01004646">
    <property type="protein sequence ID" value="OIQ69580.1"/>
    <property type="molecule type" value="Genomic_DNA"/>
</dbReference>
<comment type="cofactor">
    <cofactor evidence="2">
        <name>[4Fe-4S] cluster</name>
        <dbReference type="ChEBI" id="CHEBI:49883"/>
    </cofactor>
</comment>
<evidence type="ECO:0000259" key="5">
    <source>
        <dbReference type="Pfam" id="PF04324"/>
    </source>
</evidence>
<dbReference type="AlphaFoldDB" id="A0A1J5PPS3"/>
<proteinExistence type="predicted"/>
<evidence type="ECO:0000256" key="2">
    <source>
        <dbReference type="ARBA" id="ARBA00001966"/>
    </source>
</evidence>
<feature type="domain" description="BFD-like [2Fe-2S]-binding" evidence="5">
    <location>
        <begin position="259"/>
        <end position="308"/>
    </location>
</feature>
<dbReference type="InterPro" id="IPR041957">
    <property type="entry name" value="CT_Nitrate-R-NapA-like"/>
</dbReference>
<protein>
    <submittedName>
        <fullName evidence="6">Nitrate reductase</fullName>
        <ecNumber evidence="6">1.7.99.4</ecNumber>
    </submittedName>
</protein>
<dbReference type="GO" id="GO:0016020">
    <property type="term" value="C:membrane"/>
    <property type="evidence" value="ECO:0007669"/>
    <property type="project" value="TreeGrafter"/>
</dbReference>
<evidence type="ECO:0000256" key="1">
    <source>
        <dbReference type="ARBA" id="ARBA00001942"/>
    </source>
</evidence>
<feature type="domain" description="Molybdopterin dinucleotide-binding" evidence="4">
    <location>
        <begin position="18"/>
        <end position="128"/>
    </location>
</feature>
<dbReference type="Gene3D" id="1.10.10.1100">
    <property type="entry name" value="BFD-like [2Fe-2S]-binding domain"/>
    <property type="match status" value="1"/>
</dbReference>
<dbReference type="InterPro" id="IPR007419">
    <property type="entry name" value="BFD-like_2Fe2S-bd_dom"/>
</dbReference>
<comment type="cofactor">
    <cofactor evidence="1">
        <name>Mo-bis(molybdopterin guanine dinucleotide)</name>
        <dbReference type="ChEBI" id="CHEBI:60539"/>
    </cofactor>
</comment>